<dbReference type="Proteomes" id="UP000244905">
    <property type="component" value="Unassembled WGS sequence"/>
</dbReference>
<dbReference type="EMBL" id="PUEC01000062">
    <property type="protein sequence ID" value="PWB00056.1"/>
    <property type="molecule type" value="Genomic_DNA"/>
</dbReference>
<name>A0A2V1IJZ6_9BACT</name>
<reference evidence="2" key="1">
    <citation type="submission" date="2018-02" db="EMBL/GenBank/DDBJ databases">
        <authorList>
            <person name="Clavel T."/>
            <person name="Strowig T."/>
        </authorList>
    </citation>
    <scope>NUCLEOTIDE SEQUENCE [LARGE SCALE GENOMIC DNA]</scope>
    <source>
        <strain evidence="2">DSM 103720</strain>
    </source>
</reference>
<dbReference type="GeneID" id="82527414"/>
<organism evidence="1 2">
    <name type="scientific">Duncaniella muris</name>
    <dbReference type="NCBI Taxonomy" id="2094150"/>
    <lineage>
        <taxon>Bacteria</taxon>
        <taxon>Pseudomonadati</taxon>
        <taxon>Bacteroidota</taxon>
        <taxon>Bacteroidia</taxon>
        <taxon>Bacteroidales</taxon>
        <taxon>Muribaculaceae</taxon>
        <taxon>Duncaniella</taxon>
    </lineage>
</organism>
<accession>A0A2V1IJZ6</accession>
<dbReference type="RefSeq" id="WP_107033519.1">
    <property type="nucleotide sequence ID" value="NZ_PUEC01000062.1"/>
</dbReference>
<dbReference type="AlphaFoldDB" id="A0A2V1IJZ6"/>
<proteinExistence type="predicted"/>
<gene>
    <name evidence="1" type="ORF">C5O23_13955</name>
</gene>
<evidence type="ECO:0000313" key="2">
    <source>
        <dbReference type="Proteomes" id="UP000244905"/>
    </source>
</evidence>
<protein>
    <submittedName>
        <fullName evidence="1">Uncharacterized protein</fullName>
    </submittedName>
</protein>
<evidence type="ECO:0000313" key="1">
    <source>
        <dbReference type="EMBL" id="PWB00056.1"/>
    </source>
</evidence>
<keyword evidence="2" id="KW-1185">Reference proteome</keyword>
<sequence>MTESDFIKAIQLLFPKGNPLREFADFVSKGNSIEKLTSLLFVKDRLESEYKLAAFAQLYSPNNNHTRYLEGISSALSECNNRIVQLTDKVLQDEMQKKALDNIREIMNRSGF</sequence>
<comment type="caution">
    <text evidence="1">The sequence shown here is derived from an EMBL/GenBank/DDBJ whole genome shotgun (WGS) entry which is preliminary data.</text>
</comment>